<organism evidence="2 3">
    <name type="scientific">Bacteroides xylanisolvens</name>
    <dbReference type="NCBI Taxonomy" id="371601"/>
    <lineage>
        <taxon>Bacteria</taxon>
        <taxon>Pseudomonadati</taxon>
        <taxon>Bacteroidota</taxon>
        <taxon>Bacteroidia</taxon>
        <taxon>Bacteroidales</taxon>
        <taxon>Bacteroidaceae</taxon>
        <taxon>Bacteroides</taxon>
    </lineage>
</organism>
<evidence type="ECO:0000256" key="1">
    <source>
        <dbReference type="SAM" id="Phobius"/>
    </source>
</evidence>
<protein>
    <submittedName>
        <fullName evidence="2">Uncharacterized protein</fullName>
    </submittedName>
</protein>
<gene>
    <name evidence="2" type="ORF">GA398_22810</name>
</gene>
<proteinExistence type="predicted"/>
<feature type="transmembrane region" description="Helical" evidence="1">
    <location>
        <begin position="6"/>
        <end position="25"/>
    </location>
</feature>
<reference evidence="2 3" key="1">
    <citation type="journal article" date="2019" name="Nat. Med.">
        <title>A library of human gut bacterial isolates paired with longitudinal multiomics data enables mechanistic microbiome research.</title>
        <authorList>
            <person name="Poyet M."/>
            <person name="Groussin M."/>
            <person name="Gibbons S.M."/>
            <person name="Avila-Pacheco J."/>
            <person name="Jiang X."/>
            <person name="Kearney S.M."/>
            <person name="Perrotta A.R."/>
            <person name="Berdy B."/>
            <person name="Zhao S."/>
            <person name="Lieberman T.D."/>
            <person name="Swanson P.K."/>
            <person name="Smith M."/>
            <person name="Roesemann S."/>
            <person name="Alexander J.E."/>
            <person name="Rich S.A."/>
            <person name="Livny J."/>
            <person name="Vlamakis H."/>
            <person name="Clish C."/>
            <person name="Bullock K."/>
            <person name="Deik A."/>
            <person name="Scott J."/>
            <person name="Pierce K.A."/>
            <person name="Xavier R.J."/>
            <person name="Alm E.J."/>
        </authorList>
    </citation>
    <scope>NUCLEOTIDE SEQUENCE [LARGE SCALE GENOMIC DNA]</scope>
    <source>
        <strain evidence="2 3">BIOML-A58</strain>
    </source>
</reference>
<keyword evidence="1" id="KW-0472">Membrane</keyword>
<feature type="transmembrane region" description="Helical" evidence="1">
    <location>
        <begin position="493"/>
        <end position="515"/>
    </location>
</feature>
<dbReference type="EMBL" id="WDED01000049">
    <property type="protein sequence ID" value="KAB6141430.1"/>
    <property type="molecule type" value="Genomic_DNA"/>
</dbReference>
<keyword evidence="1" id="KW-1133">Transmembrane helix</keyword>
<accession>A0A7J5PMT0</accession>
<evidence type="ECO:0000313" key="3">
    <source>
        <dbReference type="Proteomes" id="UP000434604"/>
    </source>
</evidence>
<feature type="transmembrane region" description="Helical" evidence="1">
    <location>
        <begin position="161"/>
        <end position="185"/>
    </location>
</feature>
<name>A0A7J5PMT0_9BACE</name>
<keyword evidence="1" id="KW-0812">Transmembrane</keyword>
<dbReference type="RefSeq" id="WP_151935523.1">
    <property type="nucleotide sequence ID" value="NZ_WDED01000049.1"/>
</dbReference>
<dbReference type="AlphaFoldDB" id="A0A7J5PMT0"/>
<comment type="caution">
    <text evidence="2">The sequence shown here is derived from an EMBL/GenBank/DDBJ whole genome shotgun (WGS) entry which is preliminary data.</text>
</comment>
<feature type="transmembrane region" description="Helical" evidence="1">
    <location>
        <begin position="109"/>
        <end position="137"/>
    </location>
</feature>
<dbReference type="Proteomes" id="UP000434604">
    <property type="component" value="Unassembled WGS sequence"/>
</dbReference>
<evidence type="ECO:0000313" key="2">
    <source>
        <dbReference type="EMBL" id="KAB6141430.1"/>
    </source>
</evidence>
<sequence length="569" mass="63905">MSIIVPIVVFTIICVQILFFVLNLSRMYEFRDVFKFESSWRIDKNEETGFVCGIEGSGNKIFGSIKLSINKYLSNNSGSVIDFHLLKDAADRHCDSVENDISTQTPIPLYCGLAGTMAGVILGLIPLISSGALIYLLGGELSLNISKEEMDNLAASGINELLAGVAWAMAASICGIMLTTINSLLFKSCKLKEENGKSTFLAWMQSRLLPELPSDTSDALNRLVKNLNIFNRTFAENTSDLKGTLIKVNDAYKIQSKIIQTVHDMDVMKMAKANVRVLEELQQCTDKLELFNSYLDNIHGYTDAINTFTALFQQESNRLHVLEEIQQFFMRHKAEIAKDTADADVALKEALSVMRDSTVANVEELNKHFVTQSETFKRILQEEKEAFEELNNDIKGRFHEYISENITSFKDFNKQMKAQFNSQMQQNSMLMKNLEPIANIPVQLDNLFNKMEQSNSSLAKEISQGMDKVAHSMERADDGKGKKSVSLQVFPSWINWVIVICIIVMALACVINTVYNMIPQTATEKELVDNNIGEKPDMEQVKKDDYAIVGKDSVDVHNDTISNTRSLNP</sequence>